<evidence type="ECO:0000313" key="3">
    <source>
        <dbReference type="Proteomes" id="UP001342631"/>
    </source>
</evidence>
<dbReference type="Proteomes" id="UP001342631">
    <property type="component" value="Unassembled WGS sequence"/>
</dbReference>
<dbReference type="EMBL" id="BTTX01000005">
    <property type="protein sequence ID" value="GMU08973.1"/>
    <property type="molecule type" value="Genomic_DNA"/>
</dbReference>
<name>A0ABQ6QY78_9BACT</name>
<sequence length="97" mass="9647">MQARAYSSAGRVKLFWGLVSSSAFRASSKHAEGSSLQVGAAGAGAVGAEDVGAGGEVLGLEQAASQPASAQTVSTVKRRSGPGCPLPNDEGMRAIKS</sequence>
<feature type="region of interest" description="Disordered" evidence="1">
    <location>
        <begin position="62"/>
        <end position="97"/>
    </location>
</feature>
<organism evidence="2 3">
    <name type="scientific">Corallococcus caeni</name>
    <dbReference type="NCBI Taxonomy" id="3082388"/>
    <lineage>
        <taxon>Bacteria</taxon>
        <taxon>Pseudomonadati</taxon>
        <taxon>Myxococcota</taxon>
        <taxon>Myxococcia</taxon>
        <taxon>Myxococcales</taxon>
        <taxon>Cystobacterineae</taxon>
        <taxon>Myxococcaceae</taxon>
        <taxon>Corallococcus</taxon>
    </lineage>
</organism>
<evidence type="ECO:0000256" key="1">
    <source>
        <dbReference type="SAM" id="MobiDB-lite"/>
    </source>
</evidence>
<comment type="caution">
    <text evidence="2">The sequence shown here is derived from an EMBL/GenBank/DDBJ whole genome shotgun (WGS) entry which is preliminary data.</text>
</comment>
<keyword evidence="3" id="KW-1185">Reference proteome</keyword>
<protein>
    <submittedName>
        <fullName evidence="2">Uncharacterized protein</fullName>
    </submittedName>
</protein>
<feature type="compositionally biased region" description="Polar residues" evidence="1">
    <location>
        <begin position="65"/>
        <end position="75"/>
    </location>
</feature>
<evidence type="ECO:0000313" key="2">
    <source>
        <dbReference type="EMBL" id="GMU08973.1"/>
    </source>
</evidence>
<gene>
    <name evidence="2" type="ORF">ASNO1_52260</name>
</gene>
<accession>A0ABQ6QY78</accession>
<proteinExistence type="predicted"/>
<reference evidence="2 3" key="1">
    <citation type="journal article" date="2024" name="Arch. Microbiol.">
        <title>Corallococcus caeni sp. nov., a novel myxobacterium isolated from activated sludge.</title>
        <authorList>
            <person name="Tomita S."/>
            <person name="Nakai R."/>
            <person name="Kuroda K."/>
            <person name="Kurashita H."/>
            <person name="Hatamoto M."/>
            <person name="Yamaguchi T."/>
            <person name="Narihiro T."/>
        </authorList>
    </citation>
    <scope>NUCLEOTIDE SEQUENCE [LARGE SCALE GENOMIC DNA]</scope>
    <source>
        <strain evidence="2 3">NO1</strain>
    </source>
</reference>